<dbReference type="Pfam" id="PF13302">
    <property type="entry name" value="Acetyltransf_3"/>
    <property type="match status" value="1"/>
</dbReference>
<dbReference type="CDD" id="cd04301">
    <property type="entry name" value="NAT_SF"/>
    <property type="match status" value="1"/>
</dbReference>
<evidence type="ECO:0000313" key="2">
    <source>
        <dbReference type="EMBL" id="MDQ0159581.1"/>
    </source>
</evidence>
<dbReference type="PANTHER" id="PTHR43328:SF1">
    <property type="entry name" value="N-ACETYLTRANSFERASE DOMAIN-CONTAINING PROTEIN"/>
    <property type="match status" value="1"/>
</dbReference>
<comment type="caution">
    <text evidence="2">The sequence shown here is derived from an EMBL/GenBank/DDBJ whole genome shotgun (WGS) entry which is preliminary data.</text>
</comment>
<dbReference type="InterPro" id="IPR016181">
    <property type="entry name" value="Acyl_CoA_acyltransferase"/>
</dbReference>
<dbReference type="Gene3D" id="3.40.630.30">
    <property type="match status" value="1"/>
</dbReference>
<reference evidence="2 3" key="1">
    <citation type="submission" date="2023-07" db="EMBL/GenBank/DDBJ databases">
        <title>Genomic Encyclopedia of Type Strains, Phase IV (KMG-IV): sequencing the most valuable type-strain genomes for metagenomic binning, comparative biology and taxonomic classification.</title>
        <authorList>
            <person name="Goeker M."/>
        </authorList>
    </citation>
    <scope>NUCLEOTIDE SEQUENCE [LARGE SCALE GENOMIC DNA]</scope>
    <source>
        <strain evidence="2 3">DSM 16460</strain>
    </source>
</reference>
<protein>
    <submittedName>
        <fullName evidence="2">Spore coat polysaccharide biosynthesis protein SpsF</fullName>
    </submittedName>
</protein>
<dbReference type="EMBL" id="JAUSTQ010000005">
    <property type="protein sequence ID" value="MDQ0159581.1"/>
    <property type="molecule type" value="Genomic_DNA"/>
</dbReference>
<evidence type="ECO:0000259" key="1">
    <source>
        <dbReference type="PROSITE" id="PS51186"/>
    </source>
</evidence>
<sequence length="152" mass="17973">MEDFYIREANESDCEQLYTWANEESVRNNAFDSNKINYSDHQEWFKNKLKSADHKIFMVYRYDQPIGQLRIDIEQGVGVIDYSIDHAYRGRGYGSELIKHLSGIVHQYDLPISKLVGKVKYQNKASIKAFNKANFRSDEYDTHIEFYKELLD</sequence>
<evidence type="ECO:0000313" key="3">
    <source>
        <dbReference type="Proteomes" id="UP001224359"/>
    </source>
</evidence>
<dbReference type="PROSITE" id="PS51186">
    <property type="entry name" value="GNAT"/>
    <property type="match status" value="1"/>
</dbReference>
<name>A0ABT9VF33_9BACI</name>
<proteinExistence type="predicted"/>
<dbReference type="SUPFAM" id="SSF55729">
    <property type="entry name" value="Acyl-CoA N-acyltransferases (Nat)"/>
    <property type="match status" value="1"/>
</dbReference>
<dbReference type="PANTHER" id="PTHR43328">
    <property type="entry name" value="ACETYLTRANSFERASE-RELATED"/>
    <property type="match status" value="1"/>
</dbReference>
<feature type="domain" description="N-acetyltransferase" evidence="1">
    <location>
        <begin position="4"/>
        <end position="152"/>
    </location>
</feature>
<keyword evidence="3" id="KW-1185">Reference proteome</keyword>
<accession>A0ABT9VF33</accession>
<organism evidence="2 3">
    <name type="scientific">Alkalibacillus salilacus</name>
    <dbReference type="NCBI Taxonomy" id="284582"/>
    <lineage>
        <taxon>Bacteria</taxon>
        <taxon>Bacillati</taxon>
        <taxon>Bacillota</taxon>
        <taxon>Bacilli</taxon>
        <taxon>Bacillales</taxon>
        <taxon>Bacillaceae</taxon>
        <taxon>Alkalibacillus</taxon>
    </lineage>
</organism>
<gene>
    <name evidence="2" type="ORF">J2S77_001565</name>
</gene>
<dbReference type="RefSeq" id="WP_306976169.1">
    <property type="nucleotide sequence ID" value="NZ_JAUSTQ010000005.1"/>
</dbReference>
<dbReference type="InterPro" id="IPR000182">
    <property type="entry name" value="GNAT_dom"/>
</dbReference>
<dbReference type="Proteomes" id="UP001224359">
    <property type="component" value="Unassembled WGS sequence"/>
</dbReference>